<name>A0A167J8M3_CALVF</name>
<evidence type="ECO:0000313" key="1">
    <source>
        <dbReference type="EMBL" id="KZO93348.1"/>
    </source>
</evidence>
<sequence>MQTRLLCSWRGKHGWNGSSTGRIELRATRPFPSCVSELMFSKAQAPYHTLGPVLLLTSTDDRLPDNSNTLNPIVLARLRNYNPTNIFRALWVLVAIVKSCIQLDQALGDTDNAAVFLEKEHWIEDPLKWAYEAGEFADVANILWLLRKPEVGIKIEPLEELQNPLFTELAKPVPSRIGTKIIQEMAIDAQAVPAVQVPAASASPARKRGAAPFKGRGPKKAVVIGNDVGKCSLCTRENRECIRPTNLKGPCETCKQLRKRCIQARQGVRKSGPMTSPQSGGR</sequence>
<dbReference type="EMBL" id="KV417302">
    <property type="protein sequence ID" value="KZO93348.1"/>
    <property type="molecule type" value="Genomic_DNA"/>
</dbReference>
<gene>
    <name evidence="1" type="ORF">CALVIDRAFT_255585</name>
</gene>
<keyword evidence="2" id="KW-1185">Reference proteome</keyword>
<protein>
    <submittedName>
        <fullName evidence="1">Uncharacterized protein</fullName>
    </submittedName>
</protein>
<dbReference type="AlphaFoldDB" id="A0A167J8M3"/>
<accession>A0A167J8M3</accession>
<evidence type="ECO:0000313" key="2">
    <source>
        <dbReference type="Proteomes" id="UP000076738"/>
    </source>
</evidence>
<reference evidence="1 2" key="1">
    <citation type="journal article" date="2016" name="Mol. Biol. Evol.">
        <title>Comparative Genomics of Early-Diverging Mushroom-Forming Fungi Provides Insights into the Origins of Lignocellulose Decay Capabilities.</title>
        <authorList>
            <person name="Nagy L.G."/>
            <person name="Riley R."/>
            <person name="Tritt A."/>
            <person name="Adam C."/>
            <person name="Daum C."/>
            <person name="Floudas D."/>
            <person name="Sun H."/>
            <person name="Yadav J.S."/>
            <person name="Pangilinan J."/>
            <person name="Larsson K.H."/>
            <person name="Matsuura K."/>
            <person name="Barry K."/>
            <person name="Labutti K."/>
            <person name="Kuo R."/>
            <person name="Ohm R.A."/>
            <person name="Bhattacharya S.S."/>
            <person name="Shirouzu T."/>
            <person name="Yoshinaga Y."/>
            <person name="Martin F.M."/>
            <person name="Grigoriev I.V."/>
            <person name="Hibbett D.S."/>
        </authorList>
    </citation>
    <scope>NUCLEOTIDE SEQUENCE [LARGE SCALE GENOMIC DNA]</scope>
    <source>
        <strain evidence="1 2">TUFC12733</strain>
    </source>
</reference>
<proteinExistence type="predicted"/>
<organism evidence="1 2">
    <name type="scientific">Calocera viscosa (strain TUFC12733)</name>
    <dbReference type="NCBI Taxonomy" id="1330018"/>
    <lineage>
        <taxon>Eukaryota</taxon>
        <taxon>Fungi</taxon>
        <taxon>Dikarya</taxon>
        <taxon>Basidiomycota</taxon>
        <taxon>Agaricomycotina</taxon>
        <taxon>Dacrymycetes</taxon>
        <taxon>Dacrymycetales</taxon>
        <taxon>Dacrymycetaceae</taxon>
        <taxon>Calocera</taxon>
    </lineage>
</organism>
<dbReference type="Proteomes" id="UP000076738">
    <property type="component" value="Unassembled WGS sequence"/>
</dbReference>